<dbReference type="AlphaFoldDB" id="A0A8J6N059"/>
<dbReference type="EMBL" id="JACNJD010000232">
    <property type="protein sequence ID" value="MBC8177732.1"/>
    <property type="molecule type" value="Genomic_DNA"/>
</dbReference>
<reference evidence="1 2" key="1">
    <citation type="submission" date="2020-08" db="EMBL/GenBank/DDBJ databases">
        <title>Bridging the membrane lipid divide: bacteria of the FCB group superphylum have the potential to synthesize archaeal ether lipids.</title>
        <authorList>
            <person name="Villanueva L."/>
            <person name="Von Meijenfeldt F.A.B."/>
            <person name="Westbye A.B."/>
            <person name="Yadav S."/>
            <person name="Hopmans E.C."/>
            <person name="Dutilh B.E."/>
            <person name="Sinninghe Damste J.S."/>
        </authorList>
    </citation>
    <scope>NUCLEOTIDE SEQUENCE [LARGE SCALE GENOMIC DNA]</scope>
    <source>
        <strain evidence="1">NIOZ-UU27</strain>
    </source>
</reference>
<protein>
    <submittedName>
        <fullName evidence="1">Uncharacterized protein</fullName>
    </submittedName>
</protein>
<dbReference type="InterPro" id="IPR013984">
    <property type="entry name" value="Ald_Fedxn_OxRdtase_dom2"/>
</dbReference>
<dbReference type="InterPro" id="IPR036021">
    <property type="entry name" value="Tungsten_al_ferr_oxy-like_C"/>
</dbReference>
<dbReference type="Proteomes" id="UP000650524">
    <property type="component" value="Unassembled WGS sequence"/>
</dbReference>
<evidence type="ECO:0000313" key="1">
    <source>
        <dbReference type="EMBL" id="MBC8177732.1"/>
    </source>
</evidence>
<dbReference type="GO" id="GO:0051536">
    <property type="term" value="F:iron-sulfur cluster binding"/>
    <property type="evidence" value="ECO:0007669"/>
    <property type="project" value="InterPro"/>
</dbReference>
<dbReference type="GO" id="GO:0016625">
    <property type="term" value="F:oxidoreductase activity, acting on the aldehyde or oxo group of donors, iron-sulfur protein as acceptor"/>
    <property type="evidence" value="ECO:0007669"/>
    <property type="project" value="InterPro"/>
</dbReference>
<dbReference type="Gene3D" id="1.10.569.10">
    <property type="entry name" value="Aldehyde Ferredoxin Oxidoreductase Protein, subunit A, domain 2"/>
    <property type="match status" value="1"/>
</dbReference>
<comment type="caution">
    <text evidence="1">The sequence shown here is derived from an EMBL/GenBank/DDBJ whole genome shotgun (WGS) entry which is preliminary data.</text>
</comment>
<evidence type="ECO:0000313" key="2">
    <source>
        <dbReference type="Proteomes" id="UP000650524"/>
    </source>
</evidence>
<name>A0A8J6N059_9DELT</name>
<dbReference type="GO" id="GO:0009055">
    <property type="term" value="F:electron transfer activity"/>
    <property type="evidence" value="ECO:0007669"/>
    <property type="project" value="InterPro"/>
</dbReference>
<proteinExistence type="predicted"/>
<dbReference type="SUPFAM" id="SSF48310">
    <property type="entry name" value="Aldehyde ferredoxin oxidoreductase, C-terminal domains"/>
    <property type="match status" value="1"/>
</dbReference>
<sequence length="59" mass="6313">MKHLCPWSTCAIDYLGATARMDHACDDIGVGTIEMGNTVAVSMEGASRNSGMRPEPRNS</sequence>
<gene>
    <name evidence="1" type="ORF">H8E19_10040</name>
</gene>
<organism evidence="1 2">
    <name type="scientific">Candidatus Desulfacyla euxinica</name>
    <dbReference type="NCBI Taxonomy" id="2841693"/>
    <lineage>
        <taxon>Bacteria</taxon>
        <taxon>Deltaproteobacteria</taxon>
        <taxon>Candidatus Desulfacyla</taxon>
    </lineage>
</organism>
<accession>A0A8J6N059</accession>